<dbReference type="SUPFAM" id="SSF54211">
    <property type="entry name" value="Ribosomal protein S5 domain 2-like"/>
    <property type="match status" value="1"/>
</dbReference>
<keyword evidence="12" id="KW-1185">Reference proteome</keyword>
<evidence type="ECO:0000313" key="12">
    <source>
        <dbReference type="Proteomes" id="UP000016924"/>
    </source>
</evidence>
<name>R7YH66_CONA1</name>
<evidence type="ECO:0000256" key="6">
    <source>
        <dbReference type="ARBA" id="ARBA00022835"/>
    </source>
</evidence>
<sequence length="346" mass="35444">MTDRRRINPPPGGTHPPIFASTLSTPSALRPQRPTRTRQPSELRKIFLQTSLVPSASGSAYLELSPSSPPSAPPSSAAYNPSALKLTCTIHGPHPLPRSAPYTPHLHLSTTLKFAPFATRQRRGYIRDAAERDLAAHLETALRGVVIGERWPKSGVDVVVTVLEGEEDGWWGDDVGGGEGAGGGGKGIGGGWGLMSVLAGAITCASAAMADAGIDCVDLVAGGVAGVVVEAGRTTKGKGKSGEAGLGTVVLDPCPAEHEEVRAAAVVGYLAGRDEITELWVKGDVGADAEILIEKAVEAAVSSRTVLVEAVREAAQAKFIQPAENGAAVGSKKGAGSATADVVMSG</sequence>
<accession>R7YH66</accession>
<dbReference type="AlphaFoldDB" id="R7YH66"/>
<evidence type="ECO:0000256" key="7">
    <source>
        <dbReference type="ARBA" id="ARBA00022884"/>
    </source>
</evidence>
<dbReference type="PANTHER" id="PTHR11953:SF2">
    <property type="entry name" value="EXOSOME COMPLEX COMPONENT MTR3"/>
    <property type="match status" value="1"/>
</dbReference>
<dbReference type="HOGENOM" id="CLU_063514_1_2_1"/>
<dbReference type="InterPro" id="IPR020568">
    <property type="entry name" value="Ribosomal_Su5_D2-typ_SF"/>
</dbReference>
<dbReference type="PANTHER" id="PTHR11953">
    <property type="entry name" value="EXOSOME COMPLEX COMPONENT"/>
    <property type="match status" value="1"/>
</dbReference>
<dbReference type="InterPro" id="IPR001247">
    <property type="entry name" value="ExoRNase_PH_dom1"/>
</dbReference>
<dbReference type="InterPro" id="IPR027408">
    <property type="entry name" value="PNPase/RNase_PH_dom_sf"/>
</dbReference>
<evidence type="ECO:0000256" key="5">
    <source>
        <dbReference type="ARBA" id="ARBA00022552"/>
    </source>
</evidence>
<dbReference type="GeneID" id="19897512"/>
<evidence type="ECO:0000256" key="1">
    <source>
        <dbReference type="ARBA" id="ARBA00004123"/>
    </source>
</evidence>
<keyword evidence="6" id="KW-0271">Exosome</keyword>
<dbReference type="GO" id="GO:0005730">
    <property type="term" value="C:nucleolus"/>
    <property type="evidence" value="ECO:0007669"/>
    <property type="project" value="TreeGrafter"/>
</dbReference>
<evidence type="ECO:0000259" key="10">
    <source>
        <dbReference type="Pfam" id="PF01138"/>
    </source>
</evidence>
<feature type="domain" description="Exoribonuclease phosphorolytic" evidence="10">
    <location>
        <begin position="42"/>
        <end position="214"/>
    </location>
</feature>
<dbReference type="STRING" id="1168221.R7YH66"/>
<evidence type="ECO:0000313" key="11">
    <source>
        <dbReference type="EMBL" id="EON60991.1"/>
    </source>
</evidence>
<proteinExistence type="inferred from homology"/>
<keyword evidence="4" id="KW-0963">Cytoplasm</keyword>
<comment type="similarity">
    <text evidence="3">Belongs to the RNase PH family.</text>
</comment>
<dbReference type="GO" id="GO:0034475">
    <property type="term" value="P:U4 snRNA 3'-end processing"/>
    <property type="evidence" value="ECO:0007669"/>
    <property type="project" value="TreeGrafter"/>
</dbReference>
<evidence type="ECO:0000256" key="4">
    <source>
        <dbReference type="ARBA" id="ARBA00022490"/>
    </source>
</evidence>
<dbReference type="GO" id="GO:0000176">
    <property type="term" value="C:nuclear exosome (RNase complex)"/>
    <property type="evidence" value="ECO:0007669"/>
    <property type="project" value="UniProtKB-ARBA"/>
</dbReference>
<dbReference type="GO" id="GO:0006364">
    <property type="term" value="P:rRNA processing"/>
    <property type="evidence" value="ECO:0007669"/>
    <property type="project" value="UniProtKB-KW"/>
</dbReference>
<dbReference type="GO" id="GO:0071028">
    <property type="term" value="P:nuclear mRNA surveillance"/>
    <property type="evidence" value="ECO:0007669"/>
    <property type="project" value="TreeGrafter"/>
</dbReference>
<organism evidence="11 12">
    <name type="scientific">Coniosporium apollinis (strain CBS 100218)</name>
    <name type="common">Rock-inhabiting black yeast</name>
    <dbReference type="NCBI Taxonomy" id="1168221"/>
    <lineage>
        <taxon>Eukaryota</taxon>
        <taxon>Fungi</taxon>
        <taxon>Dikarya</taxon>
        <taxon>Ascomycota</taxon>
        <taxon>Pezizomycotina</taxon>
        <taxon>Dothideomycetes</taxon>
        <taxon>Dothideomycetes incertae sedis</taxon>
        <taxon>Coniosporium</taxon>
    </lineage>
</organism>
<feature type="region of interest" description="Disordered" evidence="9">
    <location>
        <begin position="1"/>
        <end position="43"/>
    </location>
</feature>
<evidence type="ECO:0000256" key="2">
    <source>
        <dbReference type="ARBA" id="ARBA00004496"/>
    </source>
</evidence>
<comment type="subcellular location">
    <subcellularLocation>
        <location evidence="2">Cytoplasm</location>
    </subcellularLocation>
    <subcellularLocation>
        <location evidence="1">Nucleus</location>
    </subcellularLocation>
</comment>
<reference evidence="12" key="1">
    <citation type="submission" date="2012-06" db="EMBL/GenBank/DDBJ databases">
        <title>The genome sequence of Coniosporium apollinis CBS 100218.</title>
        <authorList>
            <consortium name="The Broad Institute Genome Sequencing Platform"/>
            <person name="Cuomo C."/>
            <person name="Gorbushina A."/>
            <person name="Noack S."/>
            <person name="Walker B."/>
            <person name="Young S.K."/>
            <person name="Zeng Q."/>
            <person name="Gargeya S."/>
            <person name="Fitzgerald M."/>
            <person name="Haas B."/>
            <person name="Abouelleil A."/>
            <person name="Alvarado L."/>
            <person name="Arachchi H.M."/>
            <person name="Berlin A.M."/>
            <person name="Chapman S.B."/>
            <person name="Goldberg J."/>
            <person name="Griggs A."/>
            <person name="Gujja S."/>
            <person name="Hansen M."/>
            <person name="Howarth C."/>
            <person name="Imamovic A."/>
            <person name="Larimer J."/>
            <person name="McCowan C."/>
            <person name="Montmayeur A."/>
            <person name="Murphy C."/>
            <person name="Neiman D."/>
            <person name="Pearson M."/>
            <person name="Priest M."/>
            <person name="Roberts A."/>
            <person name="Saif S."/>
            <person name="Shea T."/>
            <person name="Sisk P."/>
            <person name="Sykes S."/>
            <person name="Wortman J."/>
            <person name="Nusbaum C."/>
            <person name="Birren B."/>
        </authorList>
    </citation>
    <scope>NUCLEOTIDE SEQUENCE [LARGE SCALE GENOMIC DNA]</scope>
    <source>
        <strain evidence="12">CBS 100218</strain>
    </source>
</reference>
<dbReference type="SUPFAM" id="SSF55666">
    <property type="entry name" value="Ribonuclease PH domain 2-like"/>
    <property type="match status" value="1"/>
</dbReference>
<gene>
    <name evidence="11" type="ORF">W97_00201</name>
</gene>
<evidence type="ECO:0000256" key="9">
    <source>
        <dbReference type="SAM" id="MobiDB-lite"/>
    </source>
</evidence>
<dbReference type="GO" id="GO:0071051">
    <property type="term" value="P:poly(A)-dependent snoRNA 3'-end processing"/>
    <property type="evidence" value="ECO:0007669"/>
    <property type="project" value="TreeGrafter"/>
</dbReference>
<dbReference type="InterPro" id="IPR050080">
    <property type="entry name" value="RNase_PH"/>
</dbReference>
<keyword evidence="5" id="KW-0698">rRNA processing</keyword>
<dbReference type="eggNOG" id="KOG1068">
    <property type="taxonomic scope" value="Eukaryota"/>
</dbReference>
<dbReference type="GO" id="GO:0003723">
    <property type="term" value="F:RNA binding"/>
    <property type="evidence" value="ECO:0007669"/>
    <property type="project" value="UniProtKB-KW"/>
</dbReference>
<dbReference type="RefSeq" id="XP_007776308.1">
    <property type="nucleotide sequence ID" value="XM_007778118.1"/>
</dbReference>
<dbReference type="Pfam" id="PF01138">
    <property type="entry name" value="RNase_PH"/>
    <property type="match status" value="1"/>
</dbReference>
<dbReference type="OrthoDB" id="2504340at2759"/>
<dbReference type="OMA" id="MCCVYGP"/>
<dbReference type="EMBL" id="JH767554">
    <property type="protein sequence ID" value="EON60991.1"/>
    <property type="molecule type" value="Genomic_DNA"/>
</dbReference>
<keyword evidence="8" id="KW-0539">Nucleus</keyword>
<evidence type="ECO:0000256" key="8">
    <source>
        <dbReference type="ARBA" id="ARBA00023242"/>
    </source>
</evidence>
<dbReference type="InterPro" id="IPR036345">
    <property type="entry name" value="ExoRNase_PH_dom2_sf"/>
</dbReference>
<keyword evidence="7" id="KW-0694">RNA-binding</keyword>
<protein>
    <recommendedName>
        <fullName evidence="10">Exoribonuclease phosphorolytic domain-containing protein</fullName>
    </recommendedName>
</protein>
<evidence type="ECO:0000256" key="3">
    <source>
        <dbReference type="ARBA" id="ARBA00006678"/>
    </source>
</evidence>
<dbReference type="GO" id="GO:0016075">
    <property type="term" value="P:rRNA catabolic process"/>
    <property type="evidence" value="ECO:0007669"/>
    <property type="project" value="TreeGrafter"/>
</dbReference>
<dbReference type="Proteomes" id="UP000016924">
    <property type="component" value="Unassembled WGS sequence"/>
</dbReference>
<dbReference type="Gene3D" id="3.30.230.70">
    <property type="entry name" value="GHMP Kinase, N-terminal domain"/>
    <property type="match status" value="1"/>
</dbReference>
<dbReference type="GO" id="GO:0000177">
    <property type="term" value="C:cytoplasmic exosome (RNase complex)"/>
    <property type="evidence" value="ECO:0007669"/>
    <property type="project" value="TreeGrafter"/>
</dbReference>